<evidence type="ECO:0000313" key="12">
    <source>
        <dbReference type="Proteomes" id="UP000663834"/>
    </source>
</evidence>
<keyword evidence="2 5" id="KW-0812">Transmembrane</keyword>
<dbReference type="PRINTS" id="PR00237">
    <property type="entry name" value="GPCRRHODOPSN"/>
</dbReference>
<sequence length="480" mass="55181">MLPGSSPTPLSLISENQSNIDSTSTVINRMMYNISEILVSSDIDDNPQYDDASHTNSLIRYRLLYRNYHGFISTAVCIFGLTCNLFNIIVLTRPLMRSSTNTILTSLALSDLLKMLFVLPAVILFYCLPKDDMKSEPDPTSYVQVKFYMIQMLFTLTLHCISTWLTVYLAAFRYAFLNCKALTAYVSSPDRALIGVGVVVLLSTILCVPSYLEHRIVQHYVNSTQIASNKSDKIIVYRFDQTSFSKLLALRDTVFVLHGVIFKLIPCMLLLLFSFLLVQQLRSALKQSQNLHRNSTTNFSKEKRKGRFRGRKREKENRRTTLMLVIVCALFLVTELPQGAILFLTFLSKQQKSNHYFQIYQHLGDTFDILALINNSVNFILYCLMSKAFRDTFQQTFCFIQNFASHQPKVSFSKLAITKRRQKHLNEAITDEIIPYHKPSQNGRLHVIPIRKSFSDNEPKKIKRTLKSLEFFSHNKSASF</sequence>
<dbReference type="AlphaFoldDB" id="A0A816GCN8"/>
<evidence type="ECO:0000256" key="5">
    <source>
        <dbReference type="SAM" id="Phobius"/>
    </source>
</evidence>
<evidence type="ECO:0000256" key="1">
    <source>
        <dbReference type="ARBA" id="ARBA00004370"/>
    </source>
</evidence>
<dbReference type="PANTHER" id="PTHR46273:SF4">
    <property type="entry name" value="AT19640P"/>
    <property type="match status" value="1"/>
</dbReference>
<dbReference type="GO" id="GO:0008528">
    <property type="term" value="F:G protein-coupled peptide receptor activity"/>
    <property type="evidence" value="ECO:0007669"/>
    <property type="project" value="InterPro"/>
</dbReference>
<feature type="transmembrane region" description="Helical" evidence="5">
    <location>
        <begin position="255"/>
        <end position="278"/>
    </location>
</feature>
<proteinExistence type="predicted"/>
<dbReference type="GO" id="GO:0005886">
    <property type="term" value="C:plasma membrane"/>
    <property type="evidence" value="ECO:0007669"/>
    <property type="project" value="TreeGrafter"/>
</dbReference>
<evidence type="ECO:0000256" key="3">
    <source>
        <dbReference type="ARBA" id="ARBA00022989"/>
    </source>
</evidence>
<dbReference type="EMBL" id="CAJOBH010000010">
    <property type="protein sequence ID" value="CAF3747395.1"/>
    <property type="molecule type" value="Genomic_DNA"/>
</dbReference>
<dbReference type="InterPro" id="IPR000276">
    <property type="entry name" value="GPCR_Rhodpsn"/>
</dbReference>
<dbReference type="PANTHER" id="PTHR46273">
    <property type="entry name" value="MYOSUPPRESSIN RECEPTOR 1, ISOFORM B-RELATED"/>
    <property type="match status" value="1"/>
</dbReference>
<feature type="transmembrane region" description="Helical" evidence="5">
    <location>
        <begin position="68"/>
        <end position="91"/>
    </location>
</feature>
<accession>A0A816GCN8</accession>
<reference evidence="8" key="1">
    <citation type="submission" date="2021-02" db="EMBL/GenBank/DDBJ databases">
        <authorList>
            <person name="Nowell W R."/>
        </authorList>
    </citation>
    <scope>NUCLEOTIDE SEQUENCE</scope>
</reference>
<feature type="transmembrane region" description="Helical" evidence="5">
    <location>
        <begin position="367"/>
        <end position="385"/>
    </location>
</feature>
<comment type="subcellular location">
    <subcellularLocation>
        <location evidence="1">Membrane</location>
    </subcellularLocation>
</comment>
<evidence type="ECO:0000259" key="6">
    <source>
        <dbReference type="PROSITE" id="PS50262"/>
    </source>
</evidence>
<dbReference type="InterPro" id="IPR019427">
    <property type="entry name" value="7TM_GPCR_serpentine_rcpt_Srw"/>
</dbReference>
<gene>
    <name evidence="10" type="ORF">BYL167_LOCUS140</name>
    <name evidence="7" type="ORF">CJN711_LOCUS26479</name>
    <name evidence="11" type="ORF">GIL414_LOCUS274</name>
    <name evidence="8" type="ORF">KQP761_LOCUS34689</name>
    <name evidence="9" type="ORF">MBJ925_LOCUS2545</name>
</gene>
<feature type="transmembrane region" description="Helical" evidence="5">
    <location>
        <begin position="148"/>
        <end position="171"/>
    </location>
</feature>
<dbReference type="Proteomes" id="UP000681720">
    <property type="component" value="Unassembled WGS sequence"/>
</dbReference>
<dbReference type="Proteomes" id="UP000663855">
    <property type="component" value="Unassembled WGS sequence"/>
</dbReference>
<dbReference type="EMBL" id="CAJOBJ010000027">
    <property type="protein sequence ID" value="CAF3785627.1"/>
    <property type="molecule type" value="Genomic_DNA"/>
</dbReference>
<evidence type="ECO:0000313" key="9">
    <source>
        <dbReference type="EMBL" id="CAF1923029.1"/>
    </source>
</evidence>
<dbReference type="SUPFAM" id="SSF81321">
    <property type="entry name" value="Family A G protein-coupled receptor-like"/>
    <property type="match status" value="1"/>
</dbReference>
<feature type="transmembrane region" description="Helical" evidence="5">
    <location>
        <begin position="321"/>
        <end position="347"/>
    </location>
</feature>
<keyword evidence="3 5" id="KW-1133">Transmembrane helix</keyword>
<dbReference type="Proteomes" id="UP000663834">
    <property type="component" value="Unassembled WGS sequence"/>
</dbReference>
<protein>
    <recommendedName>
        <fullName evidence="6">G-protein coupled receptors family 1 profile domain-containing protein</fullName>
    </recommendedName>
</protein>
<dbReference type="PROSITE" id="PS50262">
    <property type="entry name" value="G_PROTEIN_RECEP_F1_2"/>
    <property type="match status" value="1"/>
</dbReference>
<dbReference type="Gene3D" id="1.20.1070.10">
    <property type="entry name" value="Rhodopsin 7-helix transmembrane proteins"/>
    <property type="match status" value="1"/>
</dbReference>
<dbReference type="InterPro" id="IPR053219">
    <property type="entry name" value="GPCR_Dmsr-1"/>
</dbReference>
<dbReference type="Proteomes" id="UP000681967">
    <property type="component" value="Unassembled WGS sequence"/>
</dbReference>
<dbReference type="Proteomes" id="UP000663824">
    <property type="component" value="Unassembled WGS sequence"/>
</dbReference>
<evidence type="ECO:0000313" key="10">
    <source>
        <dbReference type="EMBL" id="CAF3747395.1"/>
    </source>
</evidence>
<dbReference type="CDD" id="cd14978">
    <property type="entry name" value="7tmA_FMRFamide_R-like"/>
    <property type="match status" value="1"/>
</dbReference>
<comment type="caution">
    <text evidence="8">The sequence shown here is derived from an EMBL/GenBank/DDBJ whole genome shotgun (WGS) entry which is preliminary data.</text>
</comment>
<keyword evidence="4 5" id="KW-0472">Membrane</keyword>
<feature type="transmembrane region" description="Helical" evidence="5">
    <location>
        <begin position="103"/>
        <end position="128"/>
    </location>
</feature>
<dbReference type="Pfam" id="PF10324">
    <property type="entry name" value="7TM_GPCR_Srw"/>
    <property type="match status" value="1"/>
</dbReference>
<dbReference type="EMBL" id="CAJNRE010000163">
    <property type="protein sequence ID" value="CAF1923029.1"/>
    <property type="molecule type" value="Genomic_DNA"/>
</dbReference>
<dbReference type="InterPro" id="IPR017452">
    <property type="entry name" value="GPCR_Rhodpsn_7TM"/>
</dbReference>
<dbReference type="EMBL" id="CAJNOW010019510">
    <property type="protein sequence ID" value="CAF1673026.1"/>
    <property type="molecule type" value="Genomic_DNA"/>
</dbReference>
<organism evidence="8 12">
    <name type="scientific">Rotaria magnacalcarata</name>
    <dbReference type="NCBI Taxonomy" id="392030"/>
    <lineage>
        <taxon>Eukaryota</taxon>
        <taxon>Metazoa</taxon>
        <taxon>Spiralia</taxon>
        <taxon>Gnathifera</taxon>
        <taxon>Rotifera</taxon>
        <taxon>Eurotatoria</taxon>
        <taxon>Bdelloidea</taxon>
        <taxon>Philodinida</taxon>
        <taxon>Philodinidae</taxon>
        <taxon>Rotaria</taxon>
    </lineage>
</organism>
<evidence type="ECO:0000256" key="4">
    <source>
        <dbReference type="ARBA" id="ARBA00023136"/>
    </source>
</evidence>
<evidence type="ECO:0000256" key="2">
    <source>
        <dbReference type="ARBA" id="ARBA00022692"/>
    </source>
</evidence>
<evidence type="ECO:0000313" key="8">
    <source>
        <dbReference type="EMBL" id="CAF1673026.1"/>
    </source>
</evidence>
<name>A0A816GCN8_9BILA</name>
<dbReference type="EMBL" id="CAJNOV010012464">
    <property type="protein sequence ID" value="CAF1486831.1"/>
    <property type="molecule type" value="Genomic_DNA"/>
</dbReference>
<feature type="domain" description="G-protein coupled receptors family 1 profile" evidence="6">
    <location>
        <begin position="83"/>
        <end position="382"/>
    </location>
</feature>
<evidence type="ECO:0000313" key="7">
    <source>
        <dbReference type="EMBL" id="CAF1486831.1"/>
    </source>
</evidence>
<evidence type="ECO:0000313" key="11">
    <source>
        <dbReference type="EMBL" id="CAF3785627.1"/>
    </source>
</evidence>
<feature type="transmembrane region" description="Helical" evidence="5">
    <location>
        <begin position="192"/>
        <end position="212"/>
    </location>
</feature>
<dbReference type="OrthoDB" id="5864054at2759"/>